<evidence type="ECO:0000313" key="2">
    <source>
        <dbReference type="Proteomes" id="UP000271031"/>
    </source>
</evidence>
<organism evidence="1 2">
    <name type="scientific">Brevibacillus fluminis</name>
    <dbReference type="NCBI Taxonomy" id="511487"/>
    <lineage>
        <taxon>Bacteria</taxon>
        <taxon>Bacillati</taxon>
        <taxon>Bacillota</taxon>
        <taxon>Bacilli</taxon>
        <taxon>Bacillales</taxon>
        <taxon>Paenibacillaceae</taxon>
        <taxon>Brevibacillus</taxon>
    </lineage>
</organism>
<dbReference type="OrthoDB" id="2474446at2"/>
<protein>
    <submittedName>
        <fullName evidence="1">Uncharacterized protein</fullName>
    </submittedName>
</protein>
<gene>
    <name evidence="1" type="ORF">EDM56_13295</name>
</gene>
<sequence length="97" mass="10582">MSENGILLGKRQFLYAKGQKISLGDWTFSLSPGLTLIAGGSADPVHTLVCLYKGSEKLAQFRLIHRKTETQLTVQAVSSDILLEVAACAHHVMITEK</sequence>
<dbReference type="Proteomes" id="UP000271031">
    <property type="component" value="Unassembled WGS sequence"/>
</dbReference>
<keyword evidence="2" id="KW-1185">Reference proteome</keyword>
<proteinExistence type="predicted"/>
<dbReference type="RefSeq" id="WP_122918404.1">
    <property type="nucleotide sequence ID" value="NZ_RHHQ01000010.1"/>
</dbReference>
<reference evidence="1 2" key="1">
    <citation type="submission" date="2018-10" db="EMBL/GenBank/DDBJ databases">
        <title>Phylogenomics of Brevibacillus.</title>
        <authorList>
            <person name="Dunlap C."/>
        </authorList>
    </citation>
    <scope>NUCLEOTIDE SEQUENCE [LARGE SCALE GENOMIC DNA]</scope>
    <source>
        <strain evidence="1 2">JCM 15716</strain>
    </source>
</reference>
<name>A0A3M8DJK3_9BACL</name>
<comment type="caution">
    <text evidence="1">The sequence shown here is derived from an EMBL/GenBank/DDBJ whole genome shotgun (WGS) entry which is preliminary data.</text>
</comment>
<accession>A0A3M8DJK3</accession>
<dbReference type="AlphaFoldDB" id="A0A3M8DJK3"/>
<dbReference type="EMBL" id="RHHQ01000010">
    <property type="protein sequence ID" value="RNB87799.1"/>
    <property type="molecule type" value="Genomic_DNA"/>
</dbReference>
<evidence type="ECO:0000313" key="1">
    <source>
        <dbReference type="EMBL" id="RNB87799.1"/>
    </source>
</evidence>